<dbReference type="InterPro" id="IPR037151">
    <property type="entry name" value="AlkB-like_sf"/>
</dbReference>
<keyword evidence="3" id="KW-1185">Reference proteome</keyword>
<evidence type="ECO:0008006" key="4">
    <source>
        <dbReference type="Google" id="ProtNLM"/>
    </source>
</evidence>
<dbReference type="Gene3D" id="2.60.120.590">
    <property type="entry name" value="Alpha-ketoglutarate-dependent dioxygenase AlkB-like"/>
    <property type="match status" value="1"/>
</dbReference>
<dbReference type="OrthoDB" id="412814at2759"/>
<protein>
    <recommendedName>
        <fullName evidence="4">Alpha-ketoglutarate-dependent dioxygenase AlkB-like domain-containing protein</fullName>
    </recommendedName>
</protein>
<evidence type="ECO:0000313" key="3">
    <source>
        <dbReference type="Proteomes" id="UP000232323"/>
    </source>
</evidence>
<sequence>MQLYTDNYHSINVPMHAAMYRFQMSYLRPPIPQVNMLRVTGRPEAVGQKLPPWGYGDSFDEGKLPPSLKALVQKVRAISGLSLGPLRDVTVNYRHSHFYRLDPHVDPQLDGDHVFIIGLDSDTVLTLCPLNVLKLTKWINNIWSILTLEDERDLVQRQAYKSWTSSDLDVLLKKNTLVLLTGDARWRWTHGTRLGIQVPDLSGLHDWWGDHTLVVEREGERSSVVLAFACLE</sequence>
<dbReference type="EMBL" id="BEGY01000010">
    <property type="protein sequence ID" value="GAX75048.1"/>
    <property type="molecule type" value="Genomic_DNA"/>
</dbReference>
<dbReference type="Proteomes" id="UP000232323">
    <property type="component" value="Unassembled WGS sequence"/>
</dbReference>
<gene>
    <name evidence="2" type="ORF">CEUSTIGMA_g2492.t1</name>
</gene>
<evidence type="ECO:0000313" key="2">
    <source>
        <dbReference type="EMBL" id="GAX75048.1"/>
    </source>
</evidence>
<reference evidence="2 3" key="1">
    <citation type="submission" date="2017-08" db="EMBL/GenBank/DDBJ databases">
        <title>Acidophilic green algal genome provides insights into adaptation to an acidic environment.</title>
        <authorList>
            <person name="Hirooka S."/>
            <person name="Hirose Y."/>
            <person name="Kanesaki Y."/>
            <person name="Higuchi S."/>
            <person name="Fujiwara T."/>
            <person name="Onuma R."/>
            <person name="Era A."/>
            <person name="Ohbayashi R."/>
            <person name="Uzuka A."/>
            <person name="Nozaki H."/>
            <person name="Yoshikawa H."/>
            <person name="Miyagishima S.Y."/>
        </authorList>
    </citation>
    <scope>NUCLEOTIDE SEQUENCE [LARGE SCALE GENOMIC DNA]</scope>
    <source>
        <strain evidence="2 3">NIES-2499</strain>
    </source>
</reference>
<evidence type="ECO:0000256" key="1">
    <source>
        <dbReference type="ARBA" id="ARBA00007879"/>
    </source>
</evidence>
<dbReference type="AlphaFoldDB" id="A0A250WW41"/>
<proteinExistence type="inferred from homology"/>
<comment type="caution">
    <text evidence="2">The sequence shown here is derived from an EMBL/GenBank/DDBJ whole genome shotgun (WGS) entry which is preliminary data.</text>
</comment>
<name>A0A250WW41_9CHLO</name>
<accession>A0A250WW41</accession>
<comment type="similarity">
    <text evidence="1">Belongs to the alkB family.</text>
</comment>
<organism evidence="2 3">
    <name type="scientific">Chlamydomonas eustigma</name>
    <dbReference type="NCBI Taxonomy" id="1157962"/>
    <lineage>
        <taxon>Eukaryota</taxon>
        <taxon>Viridiplantae</taxon>
        <taxon>Chlorophyta</taxon>
        <taxon>core chlorophytes</taxon>
        <taxon>Chlorophyceae</taxon>
        <taxon>CS clade</taxon>
        <taxon>Chlamydomonadales</taxon>
        <taxon>Chlamydomonadaceae</taxon>
        <taxon>Chlamydomonas</taxon>
    </lineage>
</organism>
<dbReference type="SUPFAM" id="SSF51197">
    <property type="entry name" value="Clavaminate synthase-like"/>
    <property type="match status" value="1"/>
</dbReference>